<dbReference type="AlphaFoldDB" id="A0A067K883"/>
<keyword evidence="4" id="KW-1133">Transmembrane helix</keyword>
<keyword evidence="4" id="KW-0812">Transmembrane</keyword>
<gene>
    <name evidence="5" type="ORF">JCGZ_11574</name>
</gene>
<dbReference type="InterPro" id="IPR001128">
    <property type="entry name" value="Cyt_P450"/>
</dbReference>
<evidence type="ECO:0008006" key="7">
    <source>
        <dbReference type="Google" id="ProtNLM"/>
    </source>
</evidence>
<evidence type="ECO:0000313" key="6">
    <source>
        <dbReference type="Proteomes" id="UP000027138"/>
    </source>
</evidence>
<dbReference type="GO" id="GO:0020037">
    <property type="term" value="F:heme binding"/>
    <property type="evidence" value="ECO:0007669"/>
    <property type="project" value="InterPro"/>
</dbReference>
<sequence>MEFLLLGWVLGALPLLGLVLWWWNELRYVVPLKFRASNHVTAKLPPGHMGLPFVGELFTFLWYFKILRRPDDFINSKRNKYGDGVGLYRTYLFGSPSIIACFPMVSRFIFQSDDKFILEWPNLELMGRNSLVVVQGKAHSRLRSFVTNSINRPNALRLIAAQVQTRIVAALNSWAQTGKVKAYKEVKKVTFKNVGKLFKSFEPGPEQDAMDKLFNGLVRGIRVHPFNFPGSAYHYAVQCRNKLNEIFRVELEKKKKENGVGAGNDLMDGLMQMKDEEGNQLSDQEVLDNIVSLVIGGYESTSLASMWGIYYLAKYPDVVQKIRVL</sequence>
<proteinExistence type="inferred from homology"/>
<dbReference type="GO" id="GO:0005506">
    <property type="term" value="F:iron ion binding"/>
    <property type="evidence" value="ECO:0007669"/>
    <property type="project" value="InterPro"/>
</dbReference>
<feature type="transmembrane region" description="Helical" evidence="4">
    <location>
        <begin position="85"/>
        <end position="105"/>
    </location>
</feature>
<comment type="similarity">
    <text evidence="1">Belongs to the cytochrome P450 family.</text>
</comment>
<feature type="transmembrane region" description="Helical" evidence="4">
    <location>
        <begin position="44"/>
        <end position="64"/>
    </location>
</feature>
<dbReference type="GO" id="GO:0016132">
    <property type="term" value="P:brassinosteroid biosynthetic process"/>
    <property type="evidence" value="ECO:0007669"/>
    <property type="project" value="TreeGrafter"/>
</dbReference>
<dbReference type="GO" id="GO:0004497">
    <property type="term" value="F:monooxygenase activity"/>
    <property type="evidence" value="ECO:0007669"/>
    <property type="project" value="InterPro"/>
</dbReference>
<dbReference type="OrthoDB" id="1670612at2759"/>
<evidence type="ECO:0000256" key="2">
    <source>
        <dbReference type="ARBA" id="ARBA00022723"/>
    </source>
</evidence>
<organism evidence="5 6">
    <name type="scientific">Jatropha curcas</name>
    <name type="common">Barbados nut</name>
    <dbReference type="NCBI Taxonomy" id="180498"/>
    <lineage>
        <taxon>Eukaryota</taxon>
        <taxon>Viridiplantae</taxon>
        <taxon>Streptophyta</taxon>
        <taxon>Embryophyta</taxon>
        <taxon>Tracheophyta</taxon>
        <taxon>Spermatophyta</taxon>
        <taxon>Magnoliopsida</taxon>
        <taxon>eudicotyledons</taxon>
        <taxon>Gunneridae</taxon>
        <taxon>Pentapetalae</taxon>
        <taxon>rosids</taxon>
        <taxon>fabids</taxon>
        <taxon>Malpighiales</taxon>
        <taxon>Euphorbiaceae</taxon>
        <taxon>Crotonoideae</taxon>
        <taxon>Jatropheae</taxon>
        <taxon>Jatropha</taxon>
    </lineage>
</organism>
<dbReference type="GO" id="GO:0016705">
    <property type="term" value="F:oxidoreductase activity, acting on paired donors, with incorporation or reduction of molecular oxygen"/>
    <property type="evidence" value="ECO:0007669"/>
    <property type="project" value="InterPro"/>
</dbReference>
<dbReference type="EMBL" id="KK914632">
    <property type="protein sequence ID" value="KDP31198.1"/>
    <property type="molecule type" value="Genomic_DNA"/>
</dbReference>
<reference evidence="5 6" key="1">
    <citation type="journal article" date="2014" name="PLoS ONE">
        <title>Global Analysis of Gene Expression Profiles in Physic Nut (Jatropha curcas L.) Seedlings Exposed to Salt Stress.</title>
        <authorList>
            <person name="Zhang L."/>
            <person name="Zhang C."/>
            <person name="Wu P."/>
            <person name="Chen Y."/>
            <person name="Li M."/>
            <person name="Jiang H."/>
            <person name="Wu G."/>
        </authorList>
    </citation>
    <scope>NUCLEOTIDE SEQUENCE [LARGE SCALE GENOMIC DNA]</scope>
    <source>
        <strain evidence="6">cv. GZQX0401</strain>
        <tissue evidence="5">Young leaves</tissue>
    </source>
</reference>
<dbReference type="PANTHER" id="PTHR24286:SF12">
    <property type="entry name" value="CYTOCHROME P450 FAMILY PROTEIN, EXPRESSED"/>
    <property type="match status" value="1"/>
</dbReference>
<dbReference type="InterPro" id="IPR036396">
    <property type="entry name" value="Cyt_P450_sf"/>
</dbReference>
<accession>A0A067K883</accession>
<keyword evidence="4" id="KW-0472">Membrane</keyword>
<evidence type="ECO:0000313" key="5">
    <source>
        <dbReference type="EMBL" id="KDP31198.1"/>
    </source>
</evidence>
<feature type="transmembrane region" description="Helical" evidence="4">
    <location>
        <begin position="5"/>
        <end position="24"/>
    </location>
</feature>
<dbReference type="GO" id="GO:0010268">
    <property type="term" value="P:brassinosteroid homeostasis"/>
    <property type="evidence" value="ECO:0007669"/>
    <property type="project" value="TreeGrafter"/>
</dbReference>
<dbReference type="Pfam" id="PF00067">
    <property type="entry name" value="p450"/>
    <property type="match status" value="1"/>
</dbReference>
<dbReference type="Proteomes" id="UP000027138">
    <property type="component" value="Unassembled WGS sequence"/>
</dbReference>
<evidence type="ECO:0000256" key="1">
    <source>
        <dbReference type="ARBA" id="ARBA00010617"/>
    </source>
</evidence>
<dbReference type="GO" id="GO:0016125">
    <property type="term" value="P:sterol metabolic process"/>
    <property type="evidence" value="ECO:0007669"/>
    <property type="project" value="TreeGrafter"/>
</dbReference>
<dbReference type="PANTHER" id="PTHR24286">
    <property type="entry name" value="CYTOCHROME P450 26"/>
    <property type="match status" value="1"/>
</dbReference>
<evidence type="ECO:0000256" key="3">
    <source>
        <dbReference type="ARBA" id="ARBA00023004"/>
    </source>
</evidence>
<dbReference type="Gene3D" id="1.10.630.10">
    <property type="entry name" value="Cytochrome P450"/>
    <property type="match status" value="1"/>
</dbReference>
<evidence type="ECO:0000256" key="4">
    <source>
        <dbReference type="SAM" id="Phobius"/>
    </source>
</evidence>
<keyword evidence="3" id="KW-0408">Iron</keyword>
<keyword evidence="2" id="KW-0479">Metal-binding</keyword>
<dbReference type="SUPFAM" id="SSF48264">
    <property type="entry name" value="Cytochrome P450"/>
    <property type="match status" value="1"/>
</dbReference>
<protein>
    <recommendedName>
        <fullName evidence="7">Cytochrome P450</fullName>
    </recommendedName>
</protein>
<keyword evidence="6" id="KW-1185">Reference proteome</keyword>
<name>A0A067K883_JATCU</name>